<protein>
    <submittedName>
        <fullName evidence="2">Uncharacterized protein</fullName>
    </submittedName>
</protein>
<evidence type="ECO:0000256" key="1">
    <source>
        <dbReference type="SAM" id="MobiDB-lite"/>
    </source>
</evidence>
<reference evidence="2 3" key="1">
    <citation type="submission" date="2024-04" db="EMBL/GenBank/DDBJ databases">
        <authorList>
            <person name="Cremers G."/>
        </authorList>
    </citation>
    <scope>NUCLEOTIDE SEQUENCE [LARGE SCALE GENOMIC DNA]</scope>
    <source>
        <strain evidence="2">MeCH1-AG</strain>
    </source>
</reference>
<evidence type="ECO:0000313" key="3">
    <source>
        <dbReference type="Proteomes" id="UP001497493"/>
    </source>
</evidence>
<feature type="region of interest" description="Disordered" evidence="1">
    <location>
        <begin position="47"/>
        <end position="79"/>
    </location>
</feature>
<sequence>MSIPKLGELLVTGNLHAEDFHCLDGRSRDIIRGLLLRVCLSAAPQTVPGSEAPWEEAPNRRVRSERSINLESSTENPSP</sequence>
<gene>
    <name evidence="2" type="ORF">MECH1_V1_2148</name>
</gene>
<proteinExistence type="predicted"/>
<accession>A0ABM9NJV9</accession>
<evidence type="ECO:0000313" key="2">
    <source>
        <dbReference type="EMBL" id="CAL1240924.1"/>
    </source>
</evidence>
<dbReference type="Proteomes" id="UP001497493">
    <property type="component" value="Chromosome"/>
</dbReference>
<keyword evidence="3" id="KW-1185">Reference proteome</keyword>
<organism evidence="2 3">
    <name type="scientific">Candidatus Methylocalor cossyra</name>
    <dbReference type="NCBI Taxonomy" id="3108543"/>
    <lineage>
        <taxon>Bacteria</taxon>
        <taxon>Pseudomonadati</taxon>
        <taxon>Pseudomonadota</taxon>
        <taxon>Gammaproteobacteria</taxon>
        <taxon>Methylococcales</taxon>
        <taxon>Methylococcaceae</taxon>
        <taxon>Candidatus Methylocalor</taxon>
    </lineage>
</organism>
<dbReference type="EMBL" id="OZ026884">
    <property type="protein sequence ID" value="CAL1240924.1"/>
    <property type="molecule type" value="Genomic_DNA"/>
</dbReference>
<name>A0ABM9NJV9_9GAMM</name>
<feature type="compositionally biased region" description="Polar residues" evidence="1">
    <location>
        <begin position="69"/>
        <end position="79"/>
    </location>
</feature>
<feature type="compositionally biased region" description="Basic and acidic residues" evidence="1">
    <location>
        <begin position="57"/>
        <end position="68"/>
    </location>
</feature>